<evidence type="ECO:0000313" key="9">
    <source>
        <dbReference type="EMBL" id="KAG5669985.1"/>
    </source>
</evidence>
<proteinExistence type="predicted"/>
<evidence type="ECO:0000256" key="4">
    <source>
        <dbReference type="ARBA" id="ARBA00022725"/>
    </source>
</evidence>
<accession>A0A9J6BJC9</accession>
<dbReference type="EMBL" id="JADBJN010000003">
    <property type="protein sequence ID" value="KAG5669985.1"/>
    <property type="molecule type" value="Genomic_DNA"/>
</dbReference>
<comment type="caution">
    <text evidence="9">The sequence shown here is derived from an EMBL/GenBank/DDBJ whole genome shotgun (WGS) entry which is preliminary data.</text>
</comment>
<evidence type="ECO:0000256" key="3">
    <source>
        <dbReference type="ARBA" id="ARBA00022692"/>
    </source>
</evidence>
<dbReference type="Pfam" id="PF02949">
    <property type="entry name" value="7tm_6"/>
    <property type="match status" value="1"/>
</dbReference>
<keyword evidence="7" id="KW-0675">Receptor</keyword>
<keyword evidence="5" id="KW-1133">Transmembrane helix</keyword>
<evidence type="ECO:0000256" key="7">
    <source>
        <dbReference type="ARBA" id="ARBA00023170"/>
    </source>
</evidence>
<dbReference type="GO" id="GO:0007165">
    <property type="term" value="P:signal transduction"/>
    <property type="evidence" value="ECO:0007669"/>
    <property type="project" value="UniProtKB-KW"/>
</dbReference>
<evidence type="ECO:0000256" key="1">
    <source>
        <dbReference type="ARBA" id="ARBA00004141"/>
    </source>
</evidence>
<gene>
    <name evidence="9" type="ORF">PVAND_000273</name>
</gene>
<keyword evidence="8" id="KW-0807">Transducer</keyword>
<keyword evidence="2" id="KW-0716">Sensory transduction</keyword>
<keyword evidence="10" id="KW-1185">Reference proteome</keyword>
<evidence type="ECO:0000256" key="8">
    <source>
        <dbReference type="ARBA" id="ARBA00023224"/>
    </source>
</evidence>
<evidence type="ECO:0000256" key="6">
    <source>
        <dbReference type="ARBA" id="ARBA00023136"/>
    </source>
</evidence>
<keyword evidence="4" id="KW-0552">Olfaction</keyword>
<sequence>MEFDVLAQKLAEIDPENDENAEEKLKEIIDDYNELCNIVKEINEIFSLTLLANVFMSQGSLCTCVSFLFVSFLELQFLNLIYKAFFVLENLQLIASLCPVVSPIFEHLGNYNSYRLTFFCV</sequence>
<protein>
    <submittedName>
        <fullName evidence="9">Uncharacterized protein</fullName>
    </submittedName>
</protein>
<evidence type="ECO:0000313" key="10">
    <source>
        <dbReference type="Proteomes" id="UP001107558"/>
    </source>
</evidence>
<organism evidence="9 10">
    <name type="scientific">Polypedilum vanderplanki</name>
    <name type="common">Sleeping chironomid midge</name>
    <dbReference type="NCBI Taxonomy" id="319348"/>
    <lineage>
        <taxon>Eukaryota</taxon>
        <taxon>Metazoa</taxon>
        <taxon>Ecdysozoa</taxon>
        <taxon>Arthropoda</taxon>
        <taxon>Hexapoda</taxon>
        <taxon>Insecta</taxon>
        <taxon>Pterygota</taxon>
        <taxon>Neoptera</taxon>
        <taxon>Endopterygota</taxon>
        <taxon>Diptera</taxon>
        <taxon>Nematocera</taxon>
        <taxon>Chironomoidea</taxon>
        <taxon>Chironomidae</taxon>
        <taxon>Chironominae</taxon>
        <taxon>Polypedilum</taxon>
        <taxon>Polypedilum</taxon>
    </lineage>
</organism>
<evidence type="ECO:0000256" key="2">
    <source>
        <dbReference type="ARBA" id="ARBA00022606"/>
    </source>
</evidence>
<reference evidence="9" key="1">
    <citation type="submission" date="2021-03" db="EMBL/GenBank/DDBJ databases">
        <title>Chromosome level genome of the anhydrobiotic midge Polypedilum vanderplanki.</title>
        <authorList>
            <person name="Yoshida Y."/>
            <person name="Kikawada T."/>
            <person name="Gusev O."/>
        </authorList>
    </citation>
    <scope>NUCLEOTIDE SEQUENCE</scope>
    <source>
        <strain evidence="9">NIAS01</strain>
        <tissue evidence="9">Whole body or cell culture</tissue>
    </source>
</reference>
<dbReference type="GO" id="GO:0005549">
    <property type="term" value="F:odorant binding"/>
    <property type="evidence" value="ECO:0007669"/>
    <property type="project" value="InterPro"/>
</dbReference>
<name>A0A9J6BJC9_POLVA</name>
<dbReference type="InterPro" id="IPR004117">
    <property type="entry name" value="7tm6_olfct_rcpt"/>
</dbReference>
<dbReference type="OrthoDB" id="8185860at2759"/>
<keyword evidence="6" id="KW-0472">Membrane</keyword>
<keyword evidence="3" id="KW-0812">Transmembrane</keyword>
<evidence type="ECO:0000256" key="5">
    <source>
        <dbReference type="ARBA" id="ARBA00022989"/>
    </source>
</evidence>
<dbReference type="Proteomes" id="UP001107558">
    <property type="component" value="Chromosome 3"/>
</dbReference>
<comment type="subcellular location">
    <subcellularLocation>
        <location evidence="1">Membrane</location>
        <topology evidence="1">Multi-pass membrane protein</topology>
    </subcellularLocation>
</comment>
<dbReference type="GO" id="GO:0016020">
    <property type="term" value="C:membrane"/>
    <property type="evidence" value="ECO:0007669"/>
    <property type="project" value="UniProtKB-SubCell"/>
</dbReference>
<dbReference type="GO" id="GO:0004984">
    <property type="term" value="F:olfactory receptor activity"/>
    <property type="evidence" value="ECO:0007669"/>
    <property type="project" value="InterPro"/>
</dbReference>
<dbReference type="AlphaFoldDB" id="A0A9J6BJC9"/>